<reference evidence="2" key="1">
    <citation type="journal article" date="2017" name="Nat. Ecol. Evol.">
        <title>Genome expansion and lineage-specific genetic innovations in the forest pathogenic fungi Armillaria.</title>
        <authorList>
            <person name="Sipos G."/>
            <person name="Prasanna A.N."/>
            <person name="Walter M.C."/>
            <person name="O'Connor E."/>
            <person name="Balint B."/>
            <person name="Krizsan K."/>
            <person name="Kiss B."/>
            <person name="Hess J."/>
            <person name="Varga T."/>
            <person name="Slot J."/>
            <person name="Riley R."/>
            <person name="Boka B."/>
            <person name="Rigling D."/>
            <person name="Barry K."/>
            <person name="Lee J."/>
            <person name="Mihaltcheva S."/>
            <person name="LaButti K."/>
            <person name="Lipzen A."/>
            <person name="Waldron R."/>
            <person name="Moloney N.M."/>
            <person name="Sperisen C."/>
            <person name="Kredics L."/>
            <person name="Vagvoelgyi C."/>
            <person name="Patrignani A."/>
            <person name="Fitzpatrick D."/>
            <person name="Nagy I."/>
            <person name="Doyle S."/>
            <person name="Anderson J.B."/>
            <person name="Grigoriev I.V."/>
            <person name="Gueldener U."/>
            <person name="Muensterkoetter M."/>
            <person name="Nagy L.G."/>
        </authorList>
    </citation>
    <scope>NUCLEOTIDE SEQUENCE [LARGE SCALE GENOMIC DNA]</scope>
    <source>
        <strain evidence="2">C18/9</strain>
    </source>
</reference>
<proteinExistence type="predicted"/>
<dbReference type="AlphaFoldDB" id="A0A284RKS8"/>
<protein>
    <submittedName>
        <fullName evidence="1">Uncharacterized protein</fullName>
    </submittedName>
</protein>
<evidence type="ECO:0000313" key="1">
    <source>
        <dbReference type="EMBL" id="SJL09354.1"/>
    </source>
</evidence>
<organism evidence="1 2">
    <name type="scientific">Armillaria ostoyae</name>
    <name type="common">Armillaria root rot fungus</name>
    <dbReference type="NCBI Taxonomy" id="47428"/>
    <lineage>
        <taxon>Eukaryota</taxon>
        <taxon>Fungi</taxon>
        <taxon>Dikarya</taxon>
        <taxon>Basidiomycota</taxon>
        <taxon>Agaricomycotina</taxon>
        <taxon>Agaricomycetes</taxon>
        <taxon>Agaricomycetidae</taxon>
        <taxon>Agaricales</taxon>
        <taxon>Marasmiineae</taxon>
        <taxon>Physalacriaceae</taxon>
        <taxon>Armillaria</taxon>
    </lineage>
</organism>
<accession>A0A284RKS8</accession>
<name>A0A284RKS8_ARMOS</name>
<dbReference type="EMBL" id="FUEG01000010">
    <property type="protein sequence ID" value="SJL09354.1"/>
    <property type="molecule type" value="Genomic_DNA"/>
</dbReference>
<dbReference type="Proteomes" id="UP000219338">
    <property type="component" value="Unassembled WGS sequence"/>
</dbReference>
<evidence type="ECO:0000313" key="2">
    <source>
        <dbReference type="Proteomes" id="UP000219338"/>
    </source>
</evidence>
<sequence length="184" mass="21015">MSTKIYITLNVTESGPLKGKYHWALALPRPEFNYRTDKPLDLYQSVFSDETDSWVADHRVGPEALSVANIPEFMFLVQLPSINVSFDDVSKFLQLEEPTQGSTPLCQERDEWSCAQWVIRTLQSIMRNGWFTATPRGSLDDRDAYYHYICRTKGLTCEVALSAGSNNPQFVGQVVNKVRIMDRQ</sequence>
<gene>
    <name evidence="1" type="ORF">ARMOST_12732</name>
</gene>
<dbReference type="OrthoDB" id="2837160at2759"/>
<keyword evidence="2" id="KW-1185">Reference proteome</keyword>